<protein>
    <recommendedName>
        <fullName evidence="1">F-box domain-containing protein</fullName>
    </recommendedName>
</protein>
<sequence length="92" mass="10595">MKGGNSSCSSSEADRISSLPDSLIHHILSFMYMNHAVQTCVLSTRWRYIWTSMSVLKFDNYVQYHESGVEDSDDDGVNAIKRFKNFVDKMHK</sequence>
<dbReference type="InterPro" id="IPR036047">
    <property type="entry name" value="F-box-like_dom_sf"/>
</dbReference>
<dbReference type="Pfam" id="PF00646">
    <property type="entry name" value="F-box"/>
    <property type="match status" value="1"/>
</dbReference>
<dbReference type="SUPFAM" id="SSF81383">
    <property type="entry name" value="F-box domain"/>
    <property type="match status" value="1"/>
</dbReference>
<evidence type="ECO:0000313" key="2">
    <source>
        <dbReference type="EMBL" id="KAI3960212.1"/>
    </source>
</evidence>
<reference evidence="2" key="1">
    <citation type="submission" date="2022-04" db="EMBL/GenBank/DDBJ databases">
        <title>A functionally conserved STORR gene fusion in Papaver species that diverged 16.8 million years ago.</title>
        <authorList>
            <person name="Catania T."/>
        </authorList>
    </citation>
    <scope>NUCLEOTIDE SEQUENCE</scope>
    <source>
        <strain evidence="2">S-188037</strain>
    </source>
</reference>
<evidence type="ECO:0000313" key="3">
    <source>
        <dbReference type="Proteomes" id="UP001202328"/>
    </source>
</evidence>
<dbReference type="Proteomes" id="UP001202328">
    <property type="component" value="Unassembled WGS sequence"/>
</dbReference>
<dbReference type="EMBL" id="JAJJMB010000948">
    <property type="protein sequence ID" value="KAI3960212.1"/>
    <property type="molecule type" value="Genomic_DNA"/>
</dbReference>
<name>A0AAD4TJJ7_9MAGN</name>
<dbReference type="InterPro" id="IPR001810">
    <property type="entry name" value="F-box_dom"/>
</dbReference>
<accession>A0AAD4TJJ7</accession>
<organism evidence="2 3">
    <name type="scientific">Papaver atlanticum</name>
    <dbReference type="NCBI Taxonomy" id="357466"/>
    <lineage>
        <taxon>Eukaryota</taxon>
        <taxon>Viridiplantae</taxon>
        <taxon>Streptophyta</taxon>
        <taxon>Embryophyta</taxon>
        <taxon>Tracheophyta</taxon>
        <taxon>Spermatophyta</taxon>
        <taxon>Magnoliopsida</taxon>
        <taxon>Ranunculales</taxon>
        <taxon>Papaveraceae</taxon>
        <taxon>Papaveroideae</taxon>
        <taxon>Papaver</taxon>
    </lineage>
</organism>
<keyword evidence="3" id="KW-1185">Reference proteome</keyword>
<dbReference type="InterPro" id="IPR053197">
    <property type="entry name" value="F-box_SCFL_complex_component"/>
</dbReference>
<dbReference type="InterPro" id="IPR053781">
    <property type="entry name" value="F-box_AtFBL13-like"/>
</dbReference>
<comment type="caution">
    <text evidence="2">The sequence shown here is derived from an EMBL/GenBank/DDBJ whole genome shotgun (WGS) entry which is preliminary data.</text>
</comment>
<evidence type="ECO:0000259" key="1">
    <source>
        <dbReference type="Pfam" id="PF00646"/>
    </source>
</evidence>
<dbReference type="PANTHER" id="PTHR34223">
    <property type="entry name" value="OS11G0201299 PROTEIN"/>
    <property type="match status" value="1"/>
</dbReference>
<dbReference type="CDD" id="cd22160">
    <property type="entry name" value="F-box_AtFBL13-like"/>
    <property type="match status" value="1"/>
</dbReference>
<proteinExistence type="predicted"/>
<gene>
    <name evidence="2" type="ORF">MKW98_016936</name>
</gene>
<dbReference type="AlphaFoldDB" id="A0AAD4TJJ7"/>
<dbReference type="PANTHER" id="PTHR34223:SF51">
    <property type="entry name" value="OS06G0556300 PROTEIN"/>
    <property type="match status" value="1"/>
</dbReference>
<dbReference type="Gene3D" id="1.20.1280.50">
    <property type="match status" value="1"/>
</dbReference>
<feature type="domain" description="F-box" evidence="1">
    <location>
        <begin position="16"/>
        <end position="56"/>
    </location>
</feature>